<feature type="compositionally biased region" description="Basic and acidic residues" evidence="1">
    <location>
        <begin position="55"/>
        <end position="65"/>
    </location>
</feature>
<feature type="region of interest" description="Disordered" evidence="1">
    <location>
        <begin position="46"/>
        <end position="65"/>
    </location>
</feature>
<gene>
    <name evidence="2" type="ORF">SDC9_195365</name>
</gene>
<accession>A0A645I8U3</accession>
<protein>
    <submittedName>
        <fullName evidence="2">Uncharacterized protein</fullName>
    </submittedName>
</protein>
<name>A0A645I8U3_9ZZZZ</name>
<dbReference type="EMBL" id="VSSQ01109498">
    <property type="protein sequence ID" value="MPN47761.1"/>
    <property type="molecule type" value="Genomic_DNA"/>
</dbReference>
<reference evidence="2" key="1">
    <citation type="submission" date="2019-08" db="EMBL/GenBank/DDBJ databases">
        <authorList>
            <person name="Kucharzyk K."/>
            <person name="Murdoch R.W."/>
            <person name="Higgins S."/>
            <person name="Loffler F."/>
        </authorList>
    </citation>
    <scope>NUCLEOTIDE SEQUENCE</scope>
</reference>
<comment type="caution">
    <text evidence="2">The sequence shown here is derived from an EMBL/GenBank/DDBJ whole genome shotgun (WGS) entry which is preliminary data.</text>
</comment>
<organism evidence="2">
    <name type="scientific">bioreactor metagenome</name>
    <dbReference type="NCBI Taxonomy" id="1076179"/>
    <lineage>
        <taxon>unclassified sequences</taxon>
        <taxon>metagenomes</taxon>
        <taxon>ecological metagenomes</taxon>
    </lineage>
</organism>
<proteinExistence type="predicted"/>
<evidence type="ECO:0000313" key="2">
    <source>
        <dbReference type="EMBL" id="MPN47761.1"/>
    </source>
</evidence>
<sequence>MRPDPLAAAEQTVTVNLGGEFDGIPETPGIGFRQAGRQHGQGLFRIAVSGDGMDDGNHGRDYRSE</sequence>
<evidence type="ECO:0000256" key="1">
    <source>
        <dbReference type="SAM" id="MobiDB-lite"/>
    </source>
</evidence>
<dbReference type="AlphaFoldDB" id="A0A645I8U3"/>